<comment type="subcellular location">
    <subcellularLocation>
        <location evidence="1">Endoplasmic reticulum membrane</location>
        <topology evidence="1">Multi-pass membrane protein</topology>
    </subcellularLocation>
</comment>
<dbReference type="GO" id="GO:0005789">
    <property type="term" value="C:endoplasmic reticulum membrane"/>
    <property type="evidence" value="ECO:0007669"/>
    <property type="project" value="UniProtKB-SubCell"/>
</dbReference>
<evidence type="ECO:0000256" key="2">
    <source>
        <dbReference type="ARBA" id="ARBA00022692"/>
    </source>
</evidence>
<dbReference type="OrthoDB" id="19981at2759"/>
<proteinExistence type="predicted"/>
<name>A0A9W8APL4_9FUNG</name>
<keyword evidence="3" id="KW-0256">Endoplasmic reticulum</keyword>
<evidence type="ECO:0000256" key="3">
    <source>
        <dbReference type="ARBA" id="ARBA00022824"/>
    </source>
</evidence>
<dbReference type="GO" id="GO:0070072">
    <property type="term" value="P:vacuolar proton-transporting V-type ATPase complex assembly"/>
    <property type="evidence" value="ECO:0007669"/>
    <property type="project" value="InterPro"/>
</dbReference>
<sequence>MVKLVVTDAMRVVLRQAQAQPNCPDPLRQNLQAFSDSKAAQDCEAVEFTLLQQVVEFLSRGQSCSPPSLSQILTGTAVHFPRPEKKPRNPQLEEHLENIRTQLAQKDYMRMVKQVSLNEKYRVGSHSLRDIAQVNQNLMVIVNILFSIAAVFATVFYTSTTLTSDFAVRVLLGMCASITVGGAEVWLYVSKMNKTKTADVKTSAYELVN</sequence>
<evidence type="ECO:0008006" key="9">
    <source>
        <dbReference type="Google" id="ProtNLM"/>
    </source>
</evidence>
<dbReference type="Proteomes" id="UP001150925">
    <property type="component" value="Unassembled WGS sequence"/>
</dbReference>
<keyword evidence="8" id="KW-1185">Reference proteome</keyword>
<comment type="caution">
    <text evidence="7">The sequence shown here is derived from an EMBL/GenBank/DDBJ whole genome shotgun (WGS) entry which is preliminary data.</text>
</comment>
<evidence type="ECO:0000256" key="5">
    <source>
        <dbReference type="ARBA" id="ARBA00023136"/>
    </source>
</evidence>
<organism evidence="7 8">
    <name type="scientific">Dispira parvispora</name>
    <dbReference type="NCBI Taxonomy" id="1520584"/>
    <lineage>
        <taxon>Eukaryota</taxon>
        <taxon>Fungi</taxon>
        <taxon>Fungi incertae sedis</taxon>
        <taxon>Zoopagomycota</taxon>
        <taxon>Kickxellomycotina</taxon>
        <taxon>Dimargaritomycetes</taxon>
        <taxon>Dimargaritales</taxon>
        <taxon>Dimargaritaceae</taxon>
        <taxon>Dispira</taxon>
    </lineage>
</organism>
<evidence type="ECO:0000256" key="6">
    <source>
        <dbReference type="SAM" id="Phobius"/>
    </source>
</evidence>
<dbReference type="PANTHER" id="PTHR31394:SF1">
    <property type="entry name" value="TRANSMEMBRANE PROTEIN 199"/>
    <property type="match status" value="1"/>
</dbReference>
<keyword evidence="4 6" id="KW-1133">Transmembrane helix</keyword>
<feature type="transmembrane region" description="Helical" evidence="6">
    <location>
        <begin position="138"/>
        <end position="160"/>
    </location>
</feature>
<evidence type="ECO:0000256" key="4">
    <source>
        <dbReference type="ARBA" id="ARBA00022989"/>
    </source>
</evidence>
<keyword evidence="5 6" id="KW-0472">Membrane</keyword>
<protein>
    <recommendedName>
        <fullName evidence="9">Transmembrane protein 199</fullName>
    </recommendedName>
</protein>
<gene>
    <name evidence="7" type="ORF">IWQ62_005615</name>
</gene>
<evidence type="ECO:0000313" key="8">
    <source>
        <dbReference type="Proteomes" id="UP001150925"/>
    </source>
</evidence>
<dbReference type="InterPro" id="IPR021013">
    <property type="entry name" value="ATPase_Vma12"/>
</dbReference>
<reference evidence="7" key="1">
    <citation type="submission" date="2022-07" db="EMBL/GenBank/DDBJ databases">
        <title>Phylogenomic reconstructions and comparative analyses of Kickxellomycotina fungi.</title>
        <authorList>
            <person name="Reynolds N.K."/>
            <person name="Stajich J.E."/>
            <person name="Barry K."/>
            <person name="Grigoriev I.V."/>
            <person name="Crous P."/>
            <person name="Smith M.E."/>
        </authorList>
    </citation>
    <scope>NUCLEOTIDE SEQUENCE</scope>
    <source>
        <strain evidence="7">RSA 1196</strain>
    </source>
</reference>
<dbReference type="EMBL" id="JANBPY010002422">
    <property type="protein sequence ID" value="KAJ1955067.1"/>
    <property type="molecule type" value="Genomic_DNA"/>
</dbReference>
<feature type="transmembrane region" description="Helical" evidence="6">
    <location>
        <begin position="166"/>
        <end position="189"/>
    </location>
</feature>
<dbReference type="Pfam" id="PF11712">
    <property type="entry name" value="Vma12"/>
    <property type="match status" value="1"/>
</dbReference>
<dbReference type="PANTHER" id="PTHR31394">
    <property type="entry name" value="TRANSMEMBRANE PROTEIN 199"/>
    <property type="match status" value="1"/>
</dbReference>
<evidence type="ECO:0000256" key="1">
    <source>
        <dbReference type="ARBA" id="ARBA00004477"/>
    </source>
</evidence>
<accession>A0A9W8APL4</accession>
<dbReference type="AlphaFoldDB" id="A0A9W8APL4"/>
<evidence type="ECO:0000313" key="7">
    <source>
        <dbReference type="EMBL" id="KAJ1955067.1"/>
    </source>
</evidence>
<keyword evidence="2 6" id="KW-0812">Transmembrane</keyword>